<evidence type="ECO:0000256" key="1">
    <source>
        <dbReference type="SAM" id="MobiDB-lite"/>
    </source>
</evidence>
<gene>
    <name evidence="2" type="ORF">GCM10022215_17820</name>
</gene>
<accession>A0ABP7XHS3</accession>
<name>A0ABP7XHS3_9ACTN</name>
<keyword evidence="3" id="KW-1185">Reference proteome</keyword>
<dbReference type="Proteomes" id="UP001501495">
    <property type="component" value="Unassembled WGS sequence"/>
</dbReference>
<organism evidence="2 3">
    <name type="scientific">Nocardioides fonticola</name>
    <dbReference type="NCBI Taxonomy" id="450363"/>
    <lineage>
        <taxon>Bacteria</taxon>
        <taxon>Bacillati</taxon>
        <taxon>Actinomycetota</taxon>
        <taxon>Actinomycetes</taxon>
        <taxon>Propionibacteriales</taxon>
        <taxon>Nocardioidaceae</taxon>
        <taxon>Nocardioides</taxon>
    </lineage>
</organism>
<evidence type="ECO:0000313" key="3">
    <source>
        <dbReference type="Proteomes" id="UP001501495"/>
    </source>
</evidence>
<dbReference type="EMBL" id="BAAAZH010000012">
    <property type="protein sequence ID" value="GAA4117322.1"/>
    <property type="molecule type" value="Genomic_DNA"/>
</dbReference>
<protein>
    <submittedName>
        <fullName evidence="2">Uncharacterized protein</fullName>
    </submittedName>
</protein>
<evidence type="ECO:0000313" key="2">
    <source>
        <dbReference type="EMBL" id="GAA4117322.1"/>
    </source>
</evidence>
<sequence>MTTERLTPAGHPTPIGWDDWSSSARDLYDDRMTRDAERRAARTANTAPKE</sequence>
<reference evidence="3" key="1">
    <citation type="journal article" date="2019" name="Int. J. Syst. Evol. Microbiol.">
        <title>The Global Catalogue of Microorganisms (GCM) 10K type strain sequencing project: providing services to taxonomists for standard genome sequencing and annotation.</title>
        <authorList>
            <consortium name="The Broad Institute Genomics Platform"/>
            <consortium name="The Broad Institute Genome Sequencing Center for Infectious Disease"/>
            <person name="Wu L."/>
            <person name="Ma J."/>
        </authorList>
    </citation>
    <scope>NUCLEOTIDE SEQUENCE [LARGE SCALE GENOMIC DNA]</scope>
    <source>
        <strain evidence="3">JCM 16703</strain>
    </source>
</reference>
<comment type="caution">
    <text evidence="2">The sequence shown here is derived from an EMBL/GenBank/DDBJ whole genome shotgun (WGS) entry which is preliminary data.</text>
</comment>
<proteinExistence type="predicted"/>
<feature type="region of interest" description="Disordered" evidence="1">
    <location>
        <begin position="1"/>
        <end position="22"/>
    </location>
</feature>
<dbReference type="RefSeq" id="WP_344732980.1">
    <property type="nucleotide sequence ID" value="NZ_BAAAZH010000012.1"/>
</dbReference>